<accession>A0ABM9VP28</accession>
<organism evidence="1 2">
    <name type="scientific">Agrobacterium genomosp. 13 str. CFBP 6927</name>
    <dbReference type="NCBI Taxonomy" id="1183428"/>
    <lineage>
        <taxon>Bacteria</taxon>
        <taxon>Pseudomonadati</taxon>
        <taxon>Pseudomonadota</taxon>
        <taxon>Alphaproteobacteria</taxon>
        <taxon>Hyphomicrobiales</taxon>
        <taxon>Rhizobiaceae</taxon>
        <taxon>Rhizobium/Agrobacterium group</taxon>
        <taxon>Agrobacterium</taxon>
        <taxon>Agrobacterium tumefaciens complex</taxon>
    </lineage>
</organism>
<dbReference type="EMBL" id="FBWH01000048">
    <property type="protein sequence ID" value="CUX66541.1"/>
    <property type="molecule type" value="Genomic_DNA"/>
</dbReference>
<gene>
    <name evidence="1" type="ORF">AGR13a_Lc90448</name>
</gene>
<protein>
    <recommendedName>
        <fullName evidence="3">Transposase</fullName>
    </recommendedName>
</protein>
<evidence type="ECO:0000313" key="1">
    <source>
        <dbReference type="EMBL" id="CUX66541.1"/>
    </source>
</evidence>
<name>A0ABM9VP28_9HYPH</name>
<reference evidence="1 2" key="1">
    <citation type="submission" date="2016-01" db="EMBL/GenBank/DDBJ databases">
        <authorList>
            <person name="Regsiter A."/>
            <person name="william w."/>
        </authorList>
    </citation>
    <scope>NUCLEOTIDE SEQUENCE [LARGE SCALE GENOMIC DNA]</scope>
    <source>
        <strain evidence="1 2">CFBP 6927</strain>
    </source>
</reference>
<evidence type="ECO:0008006" key="3">
    <source>
        <dbReference type="Google" id="ProtNLM"/>
    </source>
</evidence>
<sequence length="50" mass="5760">MGVPRMKLGLLGEQLSTYPMRTVAEVCFEGMLIQLIHENRRETGIFHAER</sequence>
<comment type="caution">
    <text evidence="1">The sequence shown here is derived from an EMBL/GenBank/DDBJ whole genome shotgun (WGS) entry which is preliminary data.</text>
</comment>
<keyword evidence="2" id="KW-1185">Reference proteome</keyword>
<dbReference type="Proteomes" id="UP000191812">
    <property type="component" value="Unassembled WGS sequence"/>
</dbReference>
<proteinExistence type="predicted"/>
<evidence type="ECO:0000313" key="2">
    <source>
        <dbReference type="Proteomes" id="UP000191812"/>
    </source>
</evidence>